<protein>
    <recommendedName>
        <fullName evidence="8">Golgin candidate 4</fullName>
    </recommendedName>
</protein>
<dbReference type="PANTHER" id="PTHR18921">
    <property type="entry name" value="MYOSIN HEAVY CHAIN - RELATED"/>
    <property type="match status" value="1"/>
</dbReference>
<dbReference type="PANTHER" id="PTHR18921:SF2">
    <property type="entry name" value="THYROID RECEPTOR-INTERACTING PROTEIN 11"/>
    <property type="match status" value="1"/>
</dbReference>
<feature type="compositionally biased region" description="Basic and acidic residues" evidence="5">
    <location>
        <begin position="717"/>
        <end position="727"/>
    </location>
</feature>
<dbReference type="GO" id="GO:0031267">
    <property type="term" value="F:small GTPase binding"/>
    <property type="evidence" value="ECO:0007669"/>
    <property type="project" value="TreeGrafter"/>
</dbReference>
<dbReference type="GO" id="GO:0005794">
    <property type="term" value="C:Golgi apparatus"/>
    <property type="evidence" value="ECO:0007669"/>
    <property type="project" value="UniProtKB-SubCell"/>
</dbReference>
<evidence type="ECO:0000256" key="5">
    <source>
        <dbReference type="SAM" id="MobiDB-lite"/>
    </source>
</evidence>
<evidence type="ECO:0000313" key="7">
    <source>
        <dbReference type="Proteomes" id="UP001279734"/>
    </source>
</evidence>
<evidence type="ECO:0000256" key="1">
    <source>
        <dbReference type="ARBA" id="ARBA00004555"/>
    </source>
</evidence>
<accession>A0AAD3RWS1</accession>
<feature type="compositionally biased region" description="Polar residues" evidence="5">
    <location>
        <begin position="742"/>
        <end position="778"/>
    </location>
</feature>
<feature type="coiled-coil region" evidence="4">
    <location>
        <begin position="212"/>
        <end position="327"/>
    </location>
</feature>
<feature type="compositionally biased region" description="Polar residues" evidence="5">
    <location>
        <begin position="117"/>
        <end position="131"/>
    </location>
</feature>
<reference evidence="6" key="1">
    <citation type="submission" date="2023-05" db="EMBL/GenBank/DDBJ databases">
        <title>Nepenthes gracilis genome sequencing.</title>
        <authorList>
            <person name="Fukushima K."/>
        </authorList>
    </citation>
    <scope>NUCLEOTIDE SEQUENCE</scope>
    <source>
        <strain evidence="6">SING2019-196</strain>
    </source>
</reference>
<gene>
    <name evidence="6" type="ORF">Nepgr_002306</name>
</gene>
<comment type="subcellular location">
    <subcellularLocation>
        <location evidence="1">Golgi apparatus</location>
    </subcellularLocation>
</comment>
<sequence length="778" mass="87636">MWSSIADLKENLNKIAHDVHNDDEGLPINGLDDGHDSTYSDRRFSHSFSNSKSASVSPMANGITPAYNSEIEQYKADIKKLRESEAEIKALSVNYATLLREKEDQIARLNQENGSLRKNLENASRGSTASPNLLKGIGDQSPNRQHKLAAQVKNRPTANQWHTVVPKQDGHNNGFAYAIQADPESNYLNSRGSEKELVDLLEEKNRSLAAIQASYELQIQQLRVDLEKEQERSASIQLKLQDEQKLRHSFQEELNSLKLEHDKASIEINRLCEELNDKVLEIKRLQIELDRREDQEADGMDGLKRVVATLEEEKMKLKEELEAAVKASTSSSAANIISDASGTVNKQLNSLDEIGHALGSSLVKGELDRSLQKLEKDLKETCRQRDKALQELARLKQHLLDKESEESEKMDEDGKIIEELRQNVGYQKATIVNLERALQQAYANQEEVKSINNSELQKSKEIIDDLKEKLSGCMRMIDAKNVELLNLQTALGQYYAEIEAKEHLEGDLYVAREECIKLSQLLKDSNEQVEVSRREKDEILAKLAQVETVVSEAKSRVNKLEEDNVKLQRALEQSMTRLNRMSMDSDFLVDRRIVIKLLVTYFQRNHSKEVLDLMVRMLGFTDEDKQRIGIAQQGAGKGAVRGVLGLPGRLVGGILSRSSSGEQINASSENQSFADLWVDFLLTESEKRERRESMDSAGGTKGSPHVTSPSATADPPPPDHRSSEMKHTAVFLSIQKPPLDQASRTPYNYPSIQQYEHTGSEFSTVPLTRSQNNSWSQK</sequence>
<evidence type="ECO:0000256" key="2">
    <source>
        <dbReference type="ARBA" id="ARBA00023034"/>
    </source>
</evidence>
<dbReference type="GO" id="GO:0007030">
    <property type="term" value="P:Golgi organization"/>
    <property type="evidence" value="ECO:0007669"/>
    <property type="project" value="TreeGrafter"/>
</dbReference>
<evidence type="ECO:0000256" key="4">
    <source>
        <dbReference type="SAM" id="Coils"/>
    </source>
</evidence>
<keyword evidence="2" id="KW-0333">Golgi apparatus</keyword>
<dbReference type="AlphaFoldDB" id="A0AAD3RWS1"/>
<keyword evidence="7" id="KW-1185">Reference proteome</keyword>
<dbReference type="Proteomes" id="UP001279734">
    <property type="component" value="Unassembled WGS sequence"/>
</dbReference>
<keyword evidence="3 4" id="KW-0175">Coiled coil</keyword>
<dbReference type="GO" id="GO:0006888">
    <property type="term" value="P:endoplasmic reticulum to Golgi vesicle-mediated transport"/>
    <property type="evidence" value="ECO:0007669"/>
    <property type="project" value="TreeGrafter"/>
</dbReference>
<comment type="caution">
    <text evidence="6">The sequence shown here is derived from an EMBL/GenBank/DDBJ whole genome shotgun (WGS) entry which is preliminary data.</text>
</comment>
<evidence type="ECO:0008006" key="8">
    <source>
        <dbReference type="Google" id="ProtNLM"/>
    </source>
</evidence>
<proteinExistence type="predicted"/>
<feature type="region of interest" description="Disordered" evidence="5">
    <location>
        <begin position="688"/>
        <end position="778"/>
    </location>
</feature>
<feature type="coiled-coil region" evidence="4">
    <location>
        <begin position="364"/>
        <end position="405"/>
    </location>
</feature>
<organism evidence="6 7">
    <name type="scientific">Nepenthes gracilis</name>
    <name type="common">Slender pitcher plant</name>
    <dbReference type="NCBI Taxonomy" id="150966"/>
    <lineage>
        <taxon>Eukaryota</taxon>
        <taxon>Viridiplantae</taxon>
        <taxon>Streptophyta</taxon>
        <taxon>Embryophyta</taxon>
        <taxon>Tracheophyta</taxon>
        <taxon>Spermatophyta</taxon>
        <taxon>Magnoliopsida</taxon>
        <taxon>eudicotyledons</taxon>
        <taxon>Gunneridae</taxon>
        <taxon>Pentapetalae</taxon>
        <taxon>Caryophyllales</taxon>
        <taxon>Nepenthaceae</taxon>
        <taxon>Nepenthes</taxon>
    </lineage>
</organism>
<evidence type="ECO:0000256" key="3">
    <source>
        <dbReference type="ARBA" id="ARBA00023054"/>
    </source>
</evidence>
<name>A0AAD3RWS1_NEPGR</name>
<feature type="region of interest" description="Disordered" evidence="5">
    <location>
        <begin position="117"/>
        <end position="156"/>
    </location>
</feature>
<evidence type="ECO:0000313" key="6">
    <source>
        <dbReference type="EMBL" id="GMH00467.1"/>
    </source>
</evidence>
<feature type="coiled-coil region" evidence="4">
    <location>
        <begin position="522"/>
        <end position="577"/>
    </location>
</feature>
<dbReference type="EMBL" id="BSYO01000002">
    <property type="protein sequence ID" value="GMH00467.1"/>
    <property type="molecule type" value="Genomic_DNA"/>
</dbReference>